<dbReference type="RefSeq" id="WP_235702709.1">
    <property type="nucleotide sequence ID" value="NZ_JAKGBZ010000002.1"/>
</dbReference>
<keyword evidence="4" id="KW-1185">Reference proteome</keyword>
<evidence type="ECO:0000313" key="4">
    <source>
        <dbReference type="Proteomes" id="UP001521209"/>
    </source>
</evidence>
<feature type="transmembrane region" description="Helical" evidence="2">
    <location>
        <begin position="6"/>
        <end position="22"/>
    </location>
</feature>
<dbReference type="InterPro" id="IPR017560">
    <property type="entry name" value="Cyt_c_biogenesis_CcmI"/>
</dbReference>
<keyword evidence="2" id="KW-0472">Membrane</keyword>
<evidence type="ECO:0000256" key="2">
    <source>
        <dbReference type="SAM" id="Phobius"/>
    </source>
</evidence>
<protein>
    <submittedName>
        <fullName evidence="3">C-type cytochrome biogenesis protein CcmI</fullName>
    </submittedName>
</protein>
<dbReference type="NCBIfam" id="TIGR03142">
    <property type="entry name" value="cytochro_ccmI"/>
    <property type="match status" value="1"/>
</dbReference>
<keyword evidence="2" id="KW-1133">Transmembrane helix</keyword>
<gene>
    <name evidence="3" type="primary">ccmI</name>
    <name evidence="3" type="ORF">L2A60_02085</name>
</gene>
<reference evidence="3 4" key="1">
    <citation type="submission" date="2022-01" db="EMBL/GenBank/DDBJ databases">
        <authorList>
            <person name="Won M."/>
            <person name="Kim S.-J."/>
            <person name="Kwon S.-W."/>
        </authorList>
    </citation>
    <scope>NUCLEOTIDE SEQUENCE [LARGE SCALE GENOMIC DNA]</scope>
    <source>
        <strain evidence="3 4">KCTC 23505</strain>
    </source>
</reference>
<organism evidence="3 4">
    <name type="scientific">Acidiphilium iwatense</name>
    <dbReference type="NCBI Taxonomy" id="768198"/>
    <lineage>
        <taxon>Bacteria</taxon>
        <taxon>Pseudomonadati</taxon>
        <taxon>Pseudomonadota</taxon>
        <taxon>Alphaproteobacteria</taxon>
        <taxon>Acetobacterales</taxon>
        <taxon>Acidocellaceae</taxon>
        <taxon>Acidiphilium</taxon>
    </lineage>
</organism>
<dbReference type="EMBL" id="JAKGBZ010000002">
    <property type="protein sequence ID" value="MCF3945473.1"/>
    <property type="molecule type" value="Genomic_DNA"/>
</dbReference>
<sequence length="255" mass="27796">MIWFWMAVLALVAVAPIVVVWVRRGQIRYRRDTALALHRSQLDEIARERDEGRLPDSEYQGARLEVERRLLAADALPEPEANRSARGLLIAVVALIPVGALALFLPGSLPMVPSEPHAAVVRAESAARKQDDALIARLERKLAEIPPNTARARQGYLLLGQVLVTQHKLAAAAKAWTIALDQKFDPTLAAETAEAETEAAGHVTPNAAHLFHRALDRAPANAPWRKLAEQRLREAAVTLPAKPLPKPAPDATSSP</sequence>
<accession>A0ABS9DRU9</accession>
<proteinExistence type="predicted"/>
<evidence type="ECO:0000256" key="1">
    <source>
        <dbReference type="SAM" id="MobiDB-lite"/>
    </source>
</evidence>
<dbReference type="Proteomes" id="UP001521209">
    <property type="component" value="Unassembled WGS sequence"/>
</dbReference>
<comment type="caution">
    <text evidence="3">The sequence shown here is derived from an EMBL/GenBank/DDBJ whole genome shotgun (WGS) entry which is preliminary data.</text>
</comment>
<evidence type="ECO:0000313" key="3">
    <source>
        <dbReference type="EMBL" id="MCF3945473.1"/>
    </source>
</evidence>
<name>A0ABS9DRU9_9PROT</name>
<feature type="region of interest" description="Disordered" evidence="1">
    <location>
        <begin position="236"/>
        <end position="255"/>
    </location>
</feature>
<feature type="transmembrane region" description="Helical" evidence="2">
    <location>
        <begin position="87"/>
        <end position="105"/>
    </location>
</feature>
<keyword evidence="2" id="KW-0812">Transmembrane</keyword>